<organism evidence="2 3">
    <name type="scientific">Athelia psychrophila</name>
    <dbReference type="NCBI Taxonomy" id="1759441"/>
    <lineage>
        <taxon>Eukaryota</taxon>
        <taxon>Fungi</taxon>
        <taxon>Dikarya</taxon>
        <taxon>Basidiomycota</taxon>
        <taxon>Agaricomycotina</taxon>
        <taxon>Agaricomycetes</taxon>
        <taxon>Agaricomycetidae</taxon>
        <taxon>Atheliales</taxon>
        <taxon>Atheliaceae</taxon>
        <taxon>Athelia</taxon>
    </lineage>
</organism>
<dbReference type="AlphaFoldDB" id="A0A167XLB3"/>
<proteinExistence type="predicted"/>
<feature type="compositionally biased region" description="Basic residues" evidence="1">
    <location>
        <begin position="77"/>
        <end position="90"/>
    </location>
</feature>
<evidence type="ECO:0000313" key="3">
    <source>
        <dbReference type="Proteomes" id="UP000076532"/>
    </source>
</evidence>
<feature type="region of interest" description="Disordered" evidence="1">
    <location>
        <begin position="68"/>
        <end position="110"/>
    </location>
</feature>
<dbReference type="EMBL" id="KV417754">
    <property type="protein sequence ID" value="KZP07337.1"/>
    <property type="molecule type" value="Genomic_DNA"/>
</dbReference>
<name>A0A167XLB3_9AGAM</name>
<reference evidence="2 3" key="1">
    <citation type="journal article" date="2016" name="Mol. Biol. Evol.">
        <title>Comparative Genomics of Early-Diverging Mushroom-Forming Fungi Provides Insights into the Origins of Lignocellulose Decay Capabilities.</title>
        <authorList>
            <person name="Nagy L.G."/>
            <person name="Riley R."/>
            <person name="Tritt A."/>
            <person name="Adam C."/>
            <person name="Daum C."/>
            <person name="Floudas D."/>
            <person name="Sun H."/>
            <person name="Yadav J.S."/>
            <person name="Pangilinan J."/>
            <person name="Larsson K.H."/>
            <person name="Matsuura K."/>
            <person name="Barry K."/>
            <person name="Labutti K."/>
            <person name="Kuo R."/>
            <person name="Ohm R.A."/>
            <person name="Bhattacharya S.S."/>
            <person name="Shirouzu T."/>
            <person name="Yoshinaga Y."/>
            <person name="Martin F.M."/>
            <person name="Grigoriev I.V."/>
            <person name="Hibbett D.S."/>
        </authorList>
    </citation>
    <scope>NUCLEOTIDE SEQUENCE [LARGE SCALE GENOMIC DNA]</scope>
    <source>
        <strain evidence="2 3">CBS 109695</strain>
    </source>
</reference>
<accession>A0A167XLB3</accession>
<dbReference type="Proteomes" id="UP000076532">
    <property type="component" value="Unassembled WGS sequence"/>
</dbReference>
<keyword evidence="3" id="KW-1185">Reference proteome</keyword>
<protein>
    <submittedName>
        <fullName evidence="2">Uncharacterized protein</fullName>
    </submittedName>
</protein>
<sequence>MPQLCTHALPRTPNQQACRPPARATQHLCACSSNQVHAPATRASRPPHIIPRVENRRARVCSAFPSEPRTRAAPMRGCHHPRLLPQRTRRERSMSHASDAAKPRDGSLTATLPEKKAVPVILCIIIGDACSCTVSWHRRGPYALLSTGDHGVQSGTSSTTQ</sequence>
<evidence type="ECO:0000313" key="2">
    <source>
        <dbReference type="EMBL" id="KZP07337.1"/>
    </source>
</evidence>
<feature type="compositionally biased region" description="Basic and acidic residues" evidence="1">
    <location>
        <begin position="91"/>
        <end position="105"/>
    </location>
</feature>
<gene>
    <name evidence="2" type="ORF">FIBSPDRAFT_288471</name>
</gene>
<evidence type="ECO:0000256" key="1">
    <source>
        <dbReference type="SAM" id="MobiDB-lite"/>
    </source>
</evidence>